<dbReference type="PANTHER" id="PTHR38011">
    <property type="entry name" value="DIHYDROFOLATE REDUCTASE FAMILY PROTEIN (AFU_ORTHOLOGUE AFUA_8G06820)"/>
    <property type="match status" value="1"/>
</dbReference>
<proteinExistence type="predicted"/>
<evidence type="ECO:0000313" key="3">
    <source>
        <dbReference type="Proteomes" id="UP000315439"/>
    </source>
</evidence>
<feature type="domain" description="Bacterial bifunctional deaminase-reductase C-terminal" evidence="1">
    <location>
        <begin position="6"/>
        <end position="172"/>
    </location>
</feature>
<dbReference type="AlphaFoldDB" id="A0A545UE00"/>
<dbReference type="EMBL" id="VIKS01000006">
    <property type="protein sequence ID" value="TQV87694.1"/>
    <property type="molecule type" value="Genomic_DNA"/>
</dbReference>
<dbReference type="OrthoDB" id="9782335at2"/>
<keyword evidence="3" id="KW-1185">Reference proteome</keyword>
<dbReference type="InterPro" id="IPR002734">
    <property type="entry name" value="RibDG_C"/>
</dbReference>
<evidence type="ECO:0000313" key="2">
    <source>
        <dbReference type="EMBL" id="TQV87694.1"/>
    </source>
</evidence>
<comment type="caution">
    <text evidence="2">The sequence shown here is derived from an EMBL/GenBank/DDBJ whole genome shotgun (WGS) entry which is preliminary data.</text>
</comment>
<gene>
    <name evidence="2" type="ORF">FLL46_09925</name>
</gene>
<dbReference type="Proteomes" id="UP000315439">
    <property type="component" value="Unassembled WGS sequence"/>
</dbReference>
<dbReference type="InterPro" id="IPR050765">
    <property type="entry name" value="Riboflavin_Biosynth_HTPR"/>
</dbReference>
<sequence length="187" mass="21140">MDIKFTSFIATSLDGYIARLNGKLDWLNDAADKNSTEDYGYQNYIAAIDCIVLGRSSFEKTASFAEWPYQKKRVIVLSRTLKEPPEDFADKVAVFNGSIELLAVELQNQGIQRVYVDGGLTIQSFFKADLMDEITITQIPVLIGRGLPLFGEHSEDIKLTLLQSNSFPSGFVQSKYRVERQSSRYFD</sequence>
<dbReference type="Gene3D" id="3.40.430.10">
    <property type="entry name" value="Dihydrofolate Reductase, subunit A"/>
    <property type="match status" value="1"/>
</dbReference>
<dbReference type="PANTHER" id="PTHR38011:SF11">
    <property type="entry name" value="2,5-DIAMINO-6-RIBOSYLAMINO-4(3H)-PYRIMIDINONE 5'-PHOSPHATE REDUCTASE"/>
    <property type="match status" value="1"/>
</dbReference>
<dbReference type="Pfam" id="PF01872">
    <property type="entry name" value="RibD_C"/>
    <property type="match status" value="1"/>
</dbReference>
<evidence type="ECO:0000259" key="1">
    <source>
        <dbReference type="Pfam" id="PF01872"/>
    </source>
</evidence>
<accession>A0A545UE00</accession>
<dbReference type="SUPFAM" id="SSF53597">
    <property type="entry name" value="Dihydrofolate reductase-like"/>
    <property type="match status" value="1"/>
</dbReference>
<dbReference type="GO" id="GO:0008703">
    <property type="term" value="F:5-amino-6-(5-phosphoribosylamino)uracil reductase activity"/>
    <property type="evidence" value="ECO:0007669"/>
    <property type="project" value="InterPro"/>
</dbReference>
<organism evidence="2 3">
    <name type="scientific">Aliikangiella coralliicola</name>
    <dbReference type="NCBI Taxonomy" id="2592383"/>
    <lineage>
        <taxon>Bacteria</taxon>
        <taxon>Pseudomonadati</taxon>
        <taxon>Pseudomonadota</taxon>
        <taxon>Gammaproteobacteria</taxon>
        <taxon>Oceanospirillales</taxon>
        <taxon>Pleioneaceae</taxon>
        <taxon>Aliikangiella</taxon>
    </lineage>
</organism>
<dbReference type="GO" id="GO:0009231">
    <property type="term" value="P:riboflavin biosynthetic process"/>
    <property type="evidence" value="ECO:0007669"/>
    <property type="project" value="InterPro"/>
</dbReference>
<protein>
    <submittedName>
        <fullName evidence="2">Dihydrofolate reductase</fullName>
    </submittedName>
</protein>
<dbReference type="RefSeq" id="WP_142893355.1">
    <property type="nucleotide sequence ID" value="NZ_ML660163.1"/>
</dbReference>
<reference evidence="2 3" key="1">
    <citation type="submission" date="2019-07" db="EMBL/GenBank/DDBJ databases">
        <title>Draft genome for Aliikangiella sp. M105.</title>
        <authorList>
            <person name="Wang G."/>
        </authorList>
    </citation>
    <scope>NUCLEOTIDE SEQUENCE [LARGE SCALE GENOMIC DNA]</scope>
    <source>
        <strain evidence="2 3">M105</strain>
    </source>
</reference>
<name>A0A545UE00_9GAMM</name>
<dbReference type="InterPro" id="IPR024072">
    <property type="entry name" value="DHFR-like_dom_sf"/>
</dbReference>